<evidence type="ECO:0000313" key="1">
    <source>
        <dbReference type="EMBL" id="KAH6929794.1"/>
    </source>
</evidence>
<keyword evidence="2" id="KW-1185">Reference proteome</keyword>
<evidence type="ECO:0000313" key="2">
    <source>
        <dbReference type="Proteomes" id="UP000821845"/>
    </source>
</evidence>
<accession>A0ACB7S7S0</accession>
<dbReference type="EMBL" id="CM023485">
    <property type="protein sequence ID" value="KAH6929794.1"/>
    <property type="molecule type" value="Genomic_DNA"/>
</dbReference>
<reference evidence="1" key="1">
    <citation type="submission" date="2020-05" db="EMBL/GenBank/DDBJ databases">
        <title>Large-scale comparative analyses of tick genomes elucidate their genetic diversity and vector capacities.</title>
        <authorList>
            <person name="Jia N."/>
            <person name="Wang J."/>
            <person name="Shi W."/>
            <person name="Du L."/>
            <person name="Sun Y."/>
            <person name="Zhan W."/>
            <person name="Jiang J."/>
            <person name="Wang Q."/>
            <person name="Zhang B."/>
            <person name="Ji P."/>
            <person name="Sakyi L.B."/>
            <person name="Cui X."/>
            <person name="Yuan T."/>
            <person name="Jiang B."/>
            <person name="Yang W."/>
            <person name="Lam T.T.-Y."/>
            <person name="Chang Q."/>
            <person name="Ding S."/>
            <person name="Wang X."/>
            <person name="Zhu J."/>
            <person name="Ruan X."/>
            <person name="Zhao L."/>
            <person name="Wei J."/>
            <person name="Que T."/>
            <person name="Du C."/>
            <person name="Cheng J."/>
            <person name="Dai P."/>
            <person name="Han X."/>
            <person name="Huang E."/>
            <person name="Gao Y."/>
            <person name="Liu J."/>
            <person name="Shao H."/>
            <person name="Ye R."/>
            <person name="Li L."/>
            <person name="Wei W."/>
            <person name="Wang X."/>
            <person name="Wang C."/>
            <person name="Yang T."/>
            <person name="Huo Q."/>
            <person name="Li W."/>
            <person name="Guo W."/>
            <person name="Chen H."/>
            <person name="Zhou L."/>
            <person name="Ni X."/>
            <person name="Tian J."/>
            <person name="Zhou Y."/>
            <person name="Sheng Y."/>
            <person name="Liu T."/>
            <person name="Pan Y."/>
            <person name="Xia L."/>
            <person name="Li J."/>
            <person name="Zhao F."/>
            <person name="Cao W."/>
        </authorList>
    </citation>
    <scope>NUCLEOTIDE SEQUENCE</scope>
    <source>
        <strain evidence="1">Hyas-2018</strain>
    </source>
</reference>
<comment type="caution">
    <text evidence="1">The sequence shown here is derived from an EMBL/GenBank/DDBJ whole genome shotgun (WGS) entry which is preliminary data.</text>
</comment>
<gene>
    <name evidence="1" type="ORF">HPB50_005881</name>
</gene>
<name>A0ACB7S7S0_HYAAI</name>
<protein>
    <submittedName>
        <fullName evidence="1">Uncharacterized protein</fullName>
    </submittedName>
</protein>
<sequence length="128" mass="13977">MARVGVKRTTRARTNARTHRGVGAGGGTAAAIGGHLAERAAQVRRAQVSRREGSHWPRQWDPPRRRPMSAAAPHRWPPLTCATPHLRASPNRKRHPHLPGEHLPASLPRVPVPSLSLLLAWAVSFAFA</sequence>
<organism evidence="1 2">
    <name type="scientific">Hyalomma asiaticum</name>
    <name type="common">Tick</name>
    <dbReference type="NCBI Taxonomy" id="266040"/>
    <lineage>
        <taxon>Eukaryota</taxon>
        <taxon>Metazoa</taxon>
        <taxon>Ecdysozoa</taxon>
        <taxon>Arthropoda</taxon>
        <taxon>Chelicerata</taxon>
        <taxon>Arachnida</taxon>
        <taxon>Acari</taxon>
        <taxon>Parasitiformes</taxon>
        <taxon>Ixodida</taxon>
        <taxon>Ixodoidea</taxon>
        <taxon>Ixodidae</taxon>
        <taxon>Hyalomminae</taxon>
        <taxon>Hyalomma</taxon>
    </lineage>
</organism>
<dbReference type="Proteomes" id="UP000821845">
    <property type="component" value="Chromosome 5"/>
</dbReference>
<proteinExistence type="predicted"/>